<sequence length="284" mass="29910">MSWRITRRSALAAGAAVGLGGAGERPPHRIVSLNPCLDVILVNVADRGQIAAISHYSHEPSSSSIGPGAETYPYTHESAEEVLALRPDLVLMARHSAPATRAALQRLAVRTELFSIPGSVEESLAQVRQVAAAVGQPERGEAMVARIRAAIAAATPPAGAPRLSAVTFQAGGFATAPGTLMDEMMRRCGLDNAAGRYGLKRTSNIPLELLIADPPDVLLAGEAEPGAPTWADRVLNHPALARVAHRMHRATFPQNLTFCGGPVLIRTAAMLAKARREALKARAA</sequence>
<dbReference type="Pfam" id="PF01497">
    <property type="entry name" value="Peripla_BP_2"/>
    <property type="match status" value="1"/>
</dbReference>
<evidence type="ECO:0000313" key="3">
    <source>
        <dbReference type="Proteomes" id="UP001549110"/>
    </source>
</evidence>
<reference evidence="2 3" key="1">
    <citation type="submission" date="2024-06" db="EMBL/GenBank/DDBJ databases">
        <title>Genomic Encyclopedia of Type Strains, Phase IV (KMG-IV): sequencing the most valuable type-strain genomes for metagenomic binning, comparative biology and taxonomic classification.</title>
        <authorList>
            <person name="Goeker M."/>
        </authorList>
    </citation>
    <scope>NUCLEOTIDE SEQUENCE [LARGE SCALE GENOMIC DNA]</scope>
    <source>
        <strain evidence="2 3">DSM 17809</strain>
    </source>
</reference>
<dbReference type="Gene3D" id="3.40.50.1980">
    <property type="entry name" value="Nitrogenase molybdenum iron protein domain"/>
    <property type="match status" value="2"/>
</dbReference>
<dbReference type="Proteomes" id="UP001549110">
    <property type="component" value="Unassembled WGS sequence"/>
</dbReference>
<dbReference type="RefSeq" id="WP_354297238.1">
    <property type="nucleotide sequence ID" value="NZ_JBEPLU010000001.1"/>
</dbReference>
<feature type="domain" description="Fe/B12 periplasmic-binding" evidence="1">
    <location>
        <begin position="29"/>
        <end position="283"/>
    </location>
</feature>
<accession>A0ABV2EFP7</accession>
<dbReference type="PANTHER" id="PTHR30535">
    <property type="entry name" value="VITAMIN B12-BINDING PROTEIN"/>
    <property type="match status" value="1"/>
</dbReference>
<evidence type="ECO:0000259" key="1">
    <source>
        <dbReference type="PROSITE" id="PS50983"/>
    </source>
</evidence>
<organism evidence="2 3">
    <name type="scientific">Phenylobacterium koreense</name>
    <dbReference type="NCBI Taxonomy" id="266125"/>
    <lineage>
        <taxon>Bacteria</taxon>
        <taxon>Pseudomonadati</taxon>
        <taxon>Pseudomonadota</taxon>
        <taxon>Alphaproteobacteria</taxon>
        <taxon>Caulobacterales</taxon>
        <taxon>Caulobacteraceae</taxon>
        <taxon>Phenylobacterium</taxon>
    </lineage>
</organism>
<dbReference type="PROSITE" id="PS50983">
    <property type="entry name" value="FE_B12_PBP"/>
    <property type="match status" value="1"/>
</dbReference>
<dbReference type="InterPro" id="IPR002491">
    <property type="entry name" value="ABC_transptr_periplasmic_BD"/>
</dbReference>
<dbReference type="SUPFAM" id="SSF53807">
    <property type="entry name" value="Helical backbone' metal receptor"/>
    <property type="match status" value="1"/>
</dbReference>
<dbReference type="EMBL" id="JBEPLU010000001">
    <property type="protein sequence ID" value="MET3525860.1"/>
    <property type="molecule type" value="Genomic_DNA"/>
</dbReference>
<protein>
    <submittedName>
        <fullName evidence="2">Iron complex transport system substrate-binding protein</fullName>
    </submittedName>
</protein>
<gene>
    <name evidence="2" type="ORF">ABID41_000955</name>
</gene>
<keyword evidence="3" id="KW-1185">Reference proteome</keyword>
<dbReference type="InterPro" id="IPR050902">
    <property type="entry name" value="ABC_Transporter_SBP"/>
</dbReference>
<dbReference type="PANTHER" id="PTHR30535:SF4">
    <property type="entry name" value="HEMIN-BINDING PERIPLASMIC PROTEIN HMUT"/>
    <property type="match status" value="1"/>
</dbReference>
<comment type="caution">
    <text evidence="2">The sequence shown here is derived from an EMBL/GenBank/DDBJ whole genome shotgun (WGS) entry which is preliminary data.</text>
</comment>
<evidence type="ECO:0000313" key="2">
    <source>
        <dbReference type="EMBL" id="MET3525860.1"/>
    </source>
</evidence>
<name>A0ABV2EFP7_9CAUL</name>
<proteinExistence type="predicted"/>